<organism evidence="1 2">
    <name type="scientific">Hankyongella ginsenosidimutans</name>
    <dbReference type="NCBI Taxonomy" id="1763828"/>
    <lineage>
        <taxon>Bacteria</taxon>
        <taxon>Pseudomonadati</taxon>
        <taxon>Pseudomonadota</taxon>
        <taxon>Alphaproteobacteria</taxon>
        <taxon>Sphingomonadales</taxon>
        <taxon>Sphingomonadaceae</taxon>
        <taxon>Hankyongella</taxon>
    </lineage>
</organism>
<keyword evidence="2" id="KW-1185">Reference proteome</keyword>
<dbReference type="Proteomes" id="UP000298714">
    <property type="component" value="Chromosome"/>
</dbReference>
<name>A0A4D7C2D3_9SPHN</name>
<dbReference type="RefSeq" id="WP_222874048.1">
    <property type="nucleotide sequence ID" value="NZ_CP039704.1"/>
</dbReference>
<dbReference type="EMBL" id="CP039704">
    <property type="protein sequence ID" value="QCI79221.1"/>
    <property type="molecule type" value="Genomic_DNA"/>
</dbReference>
<gene>
    <name evidence="1" type="ORF">E6W36_05610</name>
</gene>
<dbReference type="KEGG" id="hgn:E6W36_05610"/>
<reference evidence="2" key="1">
    <citation type="submission" date="2019-04" db="EMBL/GenBank/DDBJ databases">
        <title>Complete genome sequence of Sphingomonas sp. W1-2-3.</title>
        <authorList>
            <person name="Im W.T."/>
        </authorList>
    </citation>
    <scope>NUCLEOTIDE SEQUENCE [LARGE SCALE GENOMIC DNA]</scope>
    <source>
        <strain evidence="2">W1-2-3</strain>
    </source>
</reference>
<sequence length="97" mass="10581">MRDTSGQAAAAAYMTIKKMDASCAPNDVQFGRTRIDSEDKDLGPDIYGVRYVGSWKEVWQFTICGRTAEVPIIFRADGDGGAYTDIKSADIVVLPKS</sequence>
<dbReference type="AlphaFoldDB" id="A0A4D7C2D3"/>
<accession>A0A4D7C2D3</accession>
<protein>
    <submittedName>
        <fullName evidence="1">Uncharacterized protein</fullName>
    </submittedName>
</protein>
<evidence type="ECO:0000313" key="1">
    <source>
        <dbReference type="EMBL" id="QCI79221.1"/>
    </source>
</evidence>
<evidence type="ECO:0000313" key="2">
    <source>
        <dbReference type="Proteomes" id="UP000298714"/>
    </source>
</evidence>
<proteinExistence type="predicted"/>